<dbReference type="EMBL" id="DQ164098">
    <property type="protein sequence ID" value="ABA41521.1"/>
    <property type="molecule type" value="Genomic_DNA"/>
</dbReference>
<evidence type="ECO:0000256" key="1">
    <source>
        <dbReference type="SAM" id="MobiDB-lite"/>
    </source>
</evidence>
<feature type="region of interest" description="Disordered" evidence="1">
    <location>
        <begin position="60"/>
        <end position="176"/>
    </location>
</feature>
<dbReference type="AlphaFoldDB" id="Q1L2J4"/>
<reference evidence="2" key="1">
    <citation type="journal article" date="2006" name="Chem. Biol.">
        <title>Functional analysis of the validamycin biosynthetic gene cluster and engineered production of validoxylamine A.</title>
        <authorList>
            <person name="Bai L."/>
            <person name="Li L."/>
            <person name="Xu H."/>
            <person name="Minagawa K."/>
            <person name="Yu Y."/>
            <person name="Zhang Y."/>
            <person name="Zhou X."/>
            <person name="Floss H.G."/>
            <person name="Mahmud T."/>
            <person name="Deng Z."/>
        </authorList>
    </citation>
    <scope>NUCLEOTIDE SEQUENCE</scope>
    <source>
        <strain evidence="2">5008</strain>
    </source>
</reference>
<accession>Q1L2J4</accession>
<dbReference type="InterPro" id="IPR012334">
    <property type="entry name" value="Pectin_lyas_fold"/>
</dbReference>
<evidence type="ECO:0000313" key="2">
    <source>
        <dbReference type="EMBL" id="ABA41521.1"/>
    </source>
</evidence>
<evidence type="ECO:0008006" key="3">
    <source>
        <dbReference type="Google" id="ProtNLM"/>
    </source>
</evidence>
<protein>
    <recommendedName>
        <fullName evidence="3">Right-handed parallel beta-helix repeat-containing protein</fullName>
    </recommendedName>
</protein>
<dbReference type="Gene3D" id="2.160.20.10">
    <property type="entry name" value="Single-stranded right-handed beta-helix, Pectin lyase-like"/>
    <property type="match status" value="1"/>
</dbReference>
<sequence length="290" mass="29986">MRPVHTPPCSASRAAPIRWTWTTVHRNPRARASLRLQCGTPDSASIRWCATGSAVSSGAHMIESPRTGVPGRSMRRPTAGCTYGSRNSISGRRPGAHPPHRTPGWRSAIRPAGDVEQQPDLLAGPGVPHSHHDREIRAPLDQSGPHGSAVAARVERADETGPALAQQQGAEGMPASACRPPLVAAGVALPRMPPGAGPVADLTIRVSTCRRPSTPVVLIAPTNTVLDPAHPVHRNVTISGNVFEDAAAPAVRARSVRGLAVTGNHLTGTGTGAVTESGLVAVGGCSDVVV</sequence>
<proteinExistence type="predicted"/>
<organism evidence="2">
    <name type="scientific">Streptomyces hygroscopicus subsp. jinggangensis</name>
    <dbReference type="NCBI Taxonomy" id="311982"/>
    <lineage>
        <taxon>Bacteria</taxon>
        <taxon>Bacillati</taxon>
        <taxon>Actinomycetota</taxon>
        <taxon>Actinomycetes</taxon>
        <taxon>Kitasatosporales</taxon>
        <taxon>Streptomycetaceae</taxon>
        <taxon>Streptomyces</taxon>
        <taxon>Streptomyces violaceusniger group</taxon>
    </lineage>
</organism>
<name>Q1L2J4_STRHY</name>